<organism evidence="1 2">
    <name type="scientific">Klebsiella phage N1M2</name>
    <dbReference type="NCBI Taxonomy" id="2664939"/>
    <lineage>
        <taxon>Viruses</taxon>
        <taxon>Duplodnaviria</taxon>
        <taxon>Heunggongvirae</taxon>
        <taxon>Uroviricota</taxon>
        <taxon>Caudoviricetes</taxon>
        <taxon>Chimalliviridae</taxon>
        <taxon>Nimduovirus</taxon>
        <taxon>Nimduovirus N1M2</taxon>
    </lineage>
</organism>
<evidence type="ECO:0000313" key="1">
    <source>
        <dbReference type="EMBL" id="QGH72012.1"/>
    </source>
</evidence>
<evidence type="ECO:0000313" key="2">
    <source>
        <dbReference type="Proteomes" id="UP000464669"/>
    </source>
</evidence>
<accession>A0A6B7ZF65</accession>
<reference evidence="1 2" key="1">
    <citation type="submission" date="2019-11" db="EMBL/GenBank/DDBJ databases">
        <authorList>
            <person name="Lewis R."/>
            <person name="Clooney A.G."/>
            <person name="Stockdale S.R."/>
            <person name="Buttimer C."/>
            <person name="Draper L.A."/>
            <person name="Ross R.P."/>
            <person name="Hill C."/>
        </authorList>
    </citation>
    <scope>NUCLEOTIDE SEQUENCE [LARGE SCALE GENOMIC DNA]</scope>
</reference>
<proteinExistence type="predicted"/>
<sequence length="104" mass="12357">MSGDFLPTKMFSKLAGEEQKLGSHYHNQNNVSHQHRLLTMTREERITDLEDKLEKAMNYDFDLVETIQEKIDLYQGMTDEEYKSYIRIKMLYTRNAIKPIIPTK</sequence>
<keyword evidence="2" id="KW-1185">Reference proteome</keyword>
<dbReference type="EMBL" id="MN642089">
    <property type="protein sequence ID" value="QGH72012.1"/>
    <property type="molecule type" value="Genomic_DNA"/>
</dbReference>
<gene>
    <name evidence="1" type="ORF">N1M2_149</name>
</gene>
<dbReference type="Proteomes" id="UP000464669">
    <property type="component" value="Segment"/>
</dbReference>
<name>A0A6B7ZF65_9CAUD</name>
<protein>
    <submittedName>
        <fullName evidence="1">Uncharacterized protein</fullName>
    </submittedName>
</protein>